<keyword evidence="5 6" id="KW-0472">Membrane</keyword>
<dbReference type="InterPro" id="IPR004307">
    <property type="entry name" value="TspO_MBR"/>
</dbReference>
<organism evidence="7 8">
    <name type="scientific">Altererythrobacter rubellus</name>
    <dbReference type="NCBI Taxonomy" id="2173831"/>
    <lineage>
        <taxon>Bacteria</taxon>
        <taxon>Pseudomonadati</taxon>
        <taxon>Pseudomonadota</taxon>
        <taxon>Alphaproteobacteria</taxon>
        <taxon>Sphingomonadales</taxon>
        <taxon>Erythrobacteraceae</taxon>
        <taxon>Altererythrobacter</taxon>
    </lineage>
</organism>
<dbReference type="Pfam" id="PF03073">
    <property type="entry name" value="TspO_MBR"/>
    <property type="match status" value="1"/>
</dbReference>
<dbReference type="Gene3D" id="1.20.1260.100">
    <property type="entry name" value="TspO/MBR protein"/>
    <property type="match status" value="1"/>
</dbReference>
<name>A0A9Y2B8U7_9SPHN</name>
<feature type="transmembrane region" description="Helical" evidence="6">
    <location>
        <begin position="101"/>
        <end position="120"/>
    </location>
</feature>
<dbReference type="PANTHER" id="PTHR10057:SF0">
    <property type="entry name" value="TRANSLOCATOR PROTEIN"/>
    <property type="match status" value="1"/>
</dbReference>
<dbReference type="EMBL" id="CP127221">
    <property type="protein sequence ID" value="WIW95077.1"/>
    <property type="molecule type" value="Genomic_DNA"/>
</dbReference>
<proteinExistence type="inferred from homology"/>
<evidence type="ECO:0000313" key="8">
    <source>
        <dbReference type="Proteomes" id="UP001231445"/>
    </source>
</evidence>
<accession>A0A9Y2B8U7</accession>
<feature type="transmembrane region" description="Helical" evidence="6">
    <location>
        <begin position="126"/>
        <end position="146"/>
    </location>
</feature>
<evidence type="ECO:0000256" key="6">
    <source>
        <dbReference type="SAM" id="Phobius"/>
    </source>
</evidence>
<dbReference type="CDD" id="cd15904">
    <property type="entry name" value="TSPO_MBR"/>
    <property type="match status" value="1"/>
</dbReference>
<feature type="transmembrane region" description="Helical" evidence="6">
    <location>
        <begin position="73"/>
        <end position="94"/>
    </location>
</feature>
<dbReference type="KEGG" id="arue:QQX03_08915"/>
<evidence type="ECO:0000256" key="2">
    <source>
        <dbReference type="ARBA" id="ARBA00007524"/>
    </source>
</evidence>
<evidence type="ECO:0000313" key="7">
    <source>
        <dbReference type="EMBL" id="WIW95077.1"/>
    </source>
</evidence>
<protein>
    <submittedName>
        <fullName evidence="7">TspO/MBR family protein</fullName>
    </submittedName>
</protein>
<gene>
    <name evidence="7" type="ORF">QQX03_08915</name>
</gene>
<dbReference type="RefSeq" id="WP_285975393.1">
    <property type="nucleotide sequence ID" value="NZ_CP127221.1"/>
</dbReference>
<dbReference type="PANTHER" id="PTHR10057">
    <property type="entry name" value="PERIPHERAL-TYPE BENZODIAZEPINE RECEPTOR"/>
    <property type="match status" value="1"/>
</dbReference>
<dbReference type="InterPro" id="IPR038330">
    <property type="entry name" value="TspO/MBR-related_sf"/>
</dbReference>
<comment type="similarity">
    <text evidence="2">Belongs to the TspO/BZRP family.</text>
</comment>
<evidence type="ECO:0000256" key="4">
    <source>
        <dbReference type="ARBA" id="ARBA00022989"/>
    </source>
</evidence>
<keyword evidence="3 6" id="KW-0812">Transmembrane</keyword>
<dbReference type="FunFam" id="1.20.1260.100:FF:000001">
    <property type="entry name" value="translocator protein 2"/>
    <property type="match status" value="1"/>
</dbReference>
<evidence type="ECO:0000256" key="3">
    <source>
        <dbReference type="ARBA" id="ARBA00022692"/>
    </source>
</evidence>
<keyword evidence="8" id="KW-1185">Reference proteome</keyword>
<dbReference type="Proteomes" id="UP001231445">
    <property type="component" value="Chromosome"/>
</dbReference>
<reference evidence="7 8" key="1">
    <citation type="submission" date="2023-06" db="EMBL/GenBank/DDBJ databases">
        <title>Altererythrobacter rubellus NBRC 112769 genome.</title>
        <authorList>
            <person name="Zhang K."/>
        </authorList>
    </citation>
    <scope>NUCLEOTIDE SEQUENCE [LARGE SCALE GENOMIC DNA]</scope>
    <source>
        <strain evidence="7 8">NBRC 112769</strain>
    </source>
</reference>
<comment type="subcellular location">
    <subcellularLocation>
        <location evidence="1">Membrane</location>
        <topology evidence="1">Multi-pass membrane protein</topology>
    </subcellularLocation>
</comment>
<evidence type="ECO:0000256" key="5">
    <source>
        <dbReference type="ARBA" id="ARBA00023136"/>
    </source>
</evidence>
<feature type="transmembrane region" description="Helical" evidence="6">
    <location>
        <begin position="42"/>
        <end position="61"/>
    </location>
</feature>
<dbReference type="AlphaFoldDB" id="A0A9Y2B8U7"/>
<evidence type="ECO:0000256" key="1">
    <source>
        <dbReference type="ARBA" id="ARBA00004141"/>
    </source>
</evidence>
<dbReference type="PIRSF" id="PIRSF005859">
    <property type="entry name" value="PBR"/>
    <property type="match status" value="1"/>
</dbReference>
<feature type="transmembrane region" description="Helical" evidence="6">
    <location>
        <begin position="6"/>
        <end position="30"/>
    </location>
</feature>
<keyword evidence="4 6" id="KW-1133">Transmembrane helix</keyword>
<dbReference type="GO" id="GO:0033013">
    <property type="term" value="P:tetrapyrrole metabolic process"/>
    <property type="evidence" value="ECO:0007669"/>
    <property type="project" value="UniProtKB-ARBA"/>
</dbReference>
<sequence length="160" mass="17942">MTFPIIFAIAWAIILAGGGGLLTSIGSWYYELKKPSWQPPDWLFGPAWTVILSLAAYAFWLSWAAAEAAGETGLLIALYAINGVFHFAWSPLFFTLKRLDWALIEVPFLWASVLALAIFLRDWSVLASWLIVPYLVWVSFAACLNWKIVQLNKPFGARST</sequence>
<dbReference type="GO" id="GO:0016020">
    <property type="term" value="C:membrane"/>
    <property type="evidence" value="ECO:0007669"/>
    <property type="project" value="UniProtKB-SubCell"/>
</dbReference>